<accession>A0A9D2ANQ5</accession>
<evidence type="ECO:0000313" key="1">
    <source>
        <dbReference type="EMBL" id="HIX38916.1"/>
    </source>
</evidence>
<organism evidence="1 2">
    <name type="scientific">Candidatus Blautia pullistercoris</name>
    <dbReference type="NCBI Taxonomy" id="2838499"/>
    <lineage>
        <taxon>Bacteria</taxon>
        <taxon>Bacillati</taxon>
        <taxon>Bacillota</taxon>
        <taxon>Clostridia</taxon>
        <taxon>Lachnospirales</taxon>
        <taxon>Lachnospiraceae</taxon>
        <taxon>Blautia</taxon>
    </lineage>
</organism>
<dbReference type="InterPro" id="IPR036388">
    <property type="entry name" value="WH-like_DNA-bd_sf"/>
</dbReference>
<reference evidence="1" key="2">
    <citation type="submission" date="2021-04" db="EMBL/GenBank/DDBJ databases">
        <authorList>
            <person name="Gilroy R."/>
        </authorList>
    </citation>
    <scope>NUCLEOTIDE SEQUENCE</scope>
    <source>
        <strain evidence="1">ChiHjej12B11-1927</strain>
    </source>
</reference>
<sequence>MARKRTYKILLSDEDKKILNATIHNKKTCKMTIRRCQILLELDENAPNHLTQMQIAKTFGVSKSTVSNIVSAYVDRGIPAIIKINRNPRSNAKRKIDGRLEAELIRIACSPAPEGHARWTLRLLEKQVRLELDETISHESIRLALKKMNFDLT</sequence>
<dbReference type="AlphaFoldDB" id="A0A9D2ANQ5"/>
<evidence type="ECO:0000313" key="2">
    <source>
        <dbReference type="Proteomes" id="UP000824230"/>
    </source>
</evidence>
<protein>
    <submittedName>
        <fullName evidence="1">Helix-turn-helix domain-containing protein</fullName>
    </submittedName>
</protein>
<dbReference type="Gene3D" id="1.10.10.10">
    <property type="entry name" value="Winged helix-like DNA-binding domain superfamily/Winged helix DNA-binding domain"/>
    <property type="match status" value="1"/>
</dbReference>
<dbReference type="EMBL" id="DXFG01000316">
    <property type="protein sequence ID" value="HIX38916.1"/>
    <property type="molecule type" value="Genomic_DNA"/>
</dbReference>
<dbReference type="InterPro" id="IPR009057">
    <property type="entry name" value="Homeodomain-like_sf"/>
</dbReference>
<comment type="caution">
    <text evidence="1">The sequence shown here is derived from an EMBL/GenBank/DDBJ whole genome shotgun (WGS) entry which is preliminary data.</text>
</comment>
<gene>
    <name evidence="1" type="ORF">H9738_13790</name>
</gene>
<dbReference type="Proteomes" id="UP000824230">
    <property type="component" value="Unassembled WGS sequence"/>
</dbReference>
<name>A0A9D2ANQ5_9FIRM</name>
<reference evidence="1" key="1">
    <citation type="journal article" date="2021" name="PeerJ">
        <title>Extensive microbial diversity within the chicken gut microbiome revealed by metagenomics and culture.</title>
        <authorList>
            <person name="Gilroy R."/>
            <person name="Ravi A."/>
            <person name="Getino M."/>
            <person name="Pursley I."/>
            <person name="Horton D.L."/>
            <person name="Alikhan N.F."/>
            <person name="Baker D."/>
            <person name="Gharbi K."/>
            <person name="Hall N."/>
            <person name="Watson M."/>
            <person name="Adriaenssens E.M."/>
            <person name="Foster-Nyarko E."/>
            <person name="Jarju S."/>
            <person name="Secka A."/>
            <person name="Antonio M."/>
            <person name="Oren A."/>
            <person name="Chaudhuri R.R."/>
            <person name="La Ragione R."/>
            <person name="Hildebrand F."/>
            <person name="Pallen M.J."/>
        </authorList>
    </citation>
    <scope>NUCLEOTIDE SEQUENCE</scope>
    <source>
        <strain evidence="1">ChiHjej12B11-1927</strain>
    </source>
</reference>
<dbReference type="SUPFAM" id="SSF46689">
    <property type="entry name" value="Homeodomain-like"/>
    <property type="match status" value="1"/>
</dbReference>
<proteinExistence type="predicted"/>
<dbReference type="Pfam" id="PF13565">
    <property type="entry name" value="HTH_32"/>
    <property type="match status" value="1"/>
</dbReference>